<name>A0A918DTD1_9ACTN</name>
<dbReference type="AlphaFoldDB" id="A0A918DTD1"/>
<protein>
    <submittedName>
        <fullName evidence="1">Uncharacterized protein</fullName>
    </submittedName>
</protein>
<comment type="caution">
    <text evidence="1">The sequence shown here is derived from an EMBL/GenBank/DDBJ whole genome shotgun (WGS) entry which is preliminary data.</text>
</comment>
<gene>
    <name evidence="1" type="ORF">GCM10012289_69800</name>
</gene>
<dbReference type="Proteomes" id="UP000646523">
    <property type="component" value="Unassembled WGS sequence"/>
</dbReference>
<sequence>METFPAEGALPLALEEIAFRLNATQGLAGMDRRDRAGILLRDLMADRSALAAVLAEHEARLDRITWALYQVQRAVISPRQVPRRIVAVRTGTRSAMEAAVLQLGTCCELAEQKRVRRAWRKRRGSGQPTAEEFFVAAPFIAAEKHRPGFWARWAEVNPAG</sequence>
<accession>A0A918DTD1</accession>
<evidence type="ECO:0000313" key="2">
    <source>
        <dbReference type="Proteomes" id="UP000646523"/>
    </source>
</evidence>
<organism evidence="1 2">
    <name type="scientific">Nonomuraea cavernae</name>
    <dbReference type="NCBI Taxonomy" id="2045107"/>
    <lineage>
        <taxon>Bacteria</taxon>
        <taxon>Bacillati</taxon>
        <taxon>Actinomycetota</taxon>
        <taxon>Actinomycetes</taxon>
        <taxon>Streptosporangiales</taxon>
        <taxon>Streptosporangiaceae</taxon>
        <taxon>Nonomuraea</taxon>
    </lineage>
</organism>
<keyword evidence="2" id="KW-1185">Reference proteome</keyword>
<dbReference type="RefSeq" id="WP_189128499.1">
    <property type="nucleotide sequence ID" value="NZ_BMNH01000036.1"/>
</dbReference>
<reference evidence="1" key="1">
    <citation type="journal article" date="2014" name="Int. J. Syst. Evol. Microbiol.">
        <title>Complete genome sequence of Corynebacterium casei LMG S-19264T (=DSM 44701T), isolated from a smear-ripened cheese.</title>
        <authorList>
            <consortium name="US DOE Joint Genome Institute (JGI-PGF)"/>
            <person name="Walter F."/>
            <person name="Albersmeier A."/>
            <person name="Kalinowski J."/>
            <person name="Ruckert C."/>
        </authorList>
    </citation>
    <scope>NUCLEOTIDE SEQUENCE</scope>
    <source>
        <strain evidence="1">CGMCC 4.7368</strain>
    </source>
</reference>
<dbReference type="EMBL" id="BMNH01000036">
    <property type="protein sequence ID" value="GGO81254.1"/>
    <property type="molecule type" value="Genomic_DNA"/>
</dbReference>
<proteinExistence type="predicted"/>
<evidence type="ECO:0000313" key="1">
    <source>
        <dbReference type="EMBL" id="GGO81254.1"/>
    </source>
</evidence>
<reference evidence="1" key="2">
    <citation type="submission" date="2020-09" db="EMBL/GenBank/DDBJ databases">
        <authorList>
            <person name="Sun Q."/>
            <person name="Zhou Y."/>
        </authorList>
    </citation>
    <scope>NUCLEOTIDE SEQUENCE</scope>
    <source>
        <strain evidence="1">CGMCC 4.7368</strain>
    </source>
</reference>